<gene>
    <name evidence="1" type="ORF">YA91_19860</name>
</gene>
<dbReference type="EMBL" id="CP023248">
    <property type="protein sequence ID" value="ASZ52663.1"/>
    <property type="molecule type" value="Genomic_DNA"/>
</dbReference>
<sequence>MHCYESITSGLKNIKKGIRKGYPKLRKGSGLIMKKTLVALAVAGISTSALAAGNIYDNGTTSFNLKGEIDTYVSTIERKENGKTSTKRDVDVDLWAKIQIDAEHKLNEDIKVFGSFELENGEFFDNDNKLTGEIDGDHARVRTDDLYFGAYFGDNWGVAFGEVGDFGDSLDAITIDNTNEGLGYVDDFVKSKESAGHAVSVKGSFDKLTVIADAYLDQDEKIDTAFGLSAQYAINDMFTVGASYQDQENRNLAGDDYQVMGAAVRFNMDNFSAAVNYVAEELNKADQDTWSAVAAYKMNEARVYTSFGFTEYEGDHDQSYYTFGADYAVTGNVLTFIEYTASENDNKDTSMKTEGDIVVAGVYYTF</sequence>
<dbReference type="SUPFAM" id="SSF56935">
    <property type="entry name" value="Porins"/>
    <property type="match status" value="1"/>
</dbReference>
<dbReference type="Gene3D" id="2.40.160.10">
    <property type="entry name" value="Porin"/>
    <property type="match status" value="1"/>
</dbReference>
<evidence type="ECO:0000313" key="1">
    <source>
        <dbReference type="EMBL" id="ASZ52663.1"/>
    </source>
</evidence>
<dbReference type="InterPro" id="IPR033900">
    <property type="entry name" value="Gram_neg_porin_domain"/>
</dbReference>
<dbReference type="GO" id="GO:0015288">
    <property type="term" value="F:porin activity"/>
    <property type="evidence" value="ECO:0007669"/>
    <property type="project" value="InterPro"/>
</dbReference>
<dbReference type="GO" id="GO:0016020">
    <property type="term" value="C:membrane"/>
    <property type="evidence" value="ECO:0007669"/>
    <property type="project" value="InterPro"/>
</dbReference>
<reference evidence="1" key="1">
    <citation type="submission" date="2017-09" db="EMBL/GenBank/DDBJ databases">
        <authorList>
            <person name="Ehlers B."/>
            <person name="Leendertz F.H."/>
        </authorList>
    </citation>
    <scope>NUCLEOTIDE SEQUENCE</scope>
    <source>
        <strain evidence="1">MAVP-26</strain>
    </source>
</reference>
<dbReference type="AlphaFoldDB" id="A0A249W7F4"/>
<dbReference type="Pfam" id="PF13609">
    <property type="entry name" value="Porin_4"/>
    <property type="match status" value="1"/>
</dbReference>
<proteinExistence type="predicted"/>
<accession>A0A249W7F4</accession>
<organism evidence="1">
    <name type="scientific">Vibrio parahaemolyticus</name>
    <dbReference type="NCBI Taxonomy" id="670"/>
    <lineage>
        <taxon>Bacteria</taxon>
        <taxon>Pseudomonadati</taxon>
        <taxon>Pseudomonadota</taxon>
        <taxon>Gammaproteobacteria</taxon>
        <taxon>Vibrionales</taxon>
        <taxon>Vibrionaceae</taxon>
        <taxon>Vibrio</taxon>
    </lineage>
</organism>
<protein>
    <submittedName>
        <fullName evidence="1">Porin</fullName>
    </submittedName>
</protein>
<name>A0A249W7F4_VIBPH</name>
<dbReference type="InterPro" id="IPR023614">
    <property type="entry name" value="Porin_dom_sf"/>
</dbReference>